<dbReference type="InterPro" id="IPR035986">
    <property type="entry name" value="PKD_dom_sf"/>
</dbReference>
<dbReference type="InterPro" id="IPR000601">
    <property type="entry name" value="PKD_dom"/>
</dbReference>
<dbReference type="SUPFAM" id="SSF49299">
    <property type="entry name" value="PKD domain"/>
    <property type="match status" value="2"/>
</dbReference>
<dbReference type="EMBL" id="CP120682">
    <property type="protein sequence ID" value="WKN34589.1"/>
    <property type="molecule type" value="Genomic_DNA"/>
</dbReference>
<feature type="domain" description="PKD" evidence="1">
    <location>
        <begin position="693"/>
        <end position="776"/>
    </location>
</feature>
<organism evidence="2">
    <name type="scientific">Roseihalotalea indica</name>
    <dbReference type="NCBI Taxonomy" id="2867963"/>
    <lineage>
        <taxon>Bacteria</taxon>
        <taxon>Pseudomonadati</taxon>
        <taxon>Bacteroidota</taxon>
        <taxon>Cytophagia</taxon>
        <taxon>Cytophagales</taxon>
        <taxon>Catalimonadaceae</taxon>
        <taxon>Roseihalotalea</taxon>
    </lineage>
</organism>
<dbReference type="CDD" id="cd00146">
    <property type="entry name" value="PKD"/>
    <property type="match status" value="2"/>
</dbReference>
<name>A0AA49GNZ6_9BACT</name>
<proteinExistence type="predicted"/>
<dbReference type="PANTHER" id="PTHR36842">
    <property type="entry name" value="PROTEIN TOLB HOMOLOG"/>
    <property type="match status" value="1"/>
</dbReference>
<dbReference type="InterPro" id="IPR013783">
    <property type="entry name" value="Ig-like_fold"/>
</dbReference>
<dbReference type="InterPro" id="IPR022409">
    <property type="entry name" value="PKD/Chitinase_dom"/>
</dbReference>
<dbReference type="SMART" id="SM00089">
    <property type="entry name" value="PKD"/>
    <property type="match status" value="2"/>
</dbReference>
<gene>
    <name evidence="2" type="ORF">K4G66_19640</name>
</gene>
<dbReference type="Pfam" id="PF18962">
    <property type="entry name" value="Por_Secre_tail"/>
    <property type="match status" value="1"/>
</dbReference>
<reference evidence="2" key="1">
    <citation type="journal article" date="2023" name="Comput. Struct. Biotechnol. J.">
        <title>Discovery of a novel marine Bacteroidetes with a rich repertoire of carbohydrate-active enzymes.</title>
        <authorList>
            <person name="Chen B."/>
            <person name="Liu G."/>
            <person name="Chen Q."/>
            <person name="Wang H."/>
            <person name="Liu L."/>
            <person name="Tang K."/>
        </authorList>
    </citation>
    <scope>NUCLEOTIDE SEQUENCE</scope>
    <source>
        <strain evidence="2">TK19036</strain>
    </source>
</reference>
<dbReference type="InterPro" id="IPR008979">
    <property type="entry name" value="Galactose-bd-like_sf"/>
</dbReference>
<dbReference type="SUPFAM" id="SSF49785">
    <property type="entry name" value="Galactose-binding domain-like"/>
    <property type="match status" value="1"/>
</dbReference>
<dbReference type="Gene3D" id="2.60.120.260">
    <property type="entry name" value="Galactose-binding domain-like"/>
    <property type="match status" value="1"/>
</dbReference>
<dbReference type="NCBIfam" id="TIGR04183">
    <property type="entry name" value="Por_Secre_tail"/>
    <property type="match status" value="1"/>
</dbReference>
<accession>A0AA49GNZ6</accession>
<feature type="domain" description="PKD" evidence="1">
    <location>
        <begin position="1024"/>
        <end position="1104"/>
    </location>
</feature>
<evidence type="ECO:0000259" key="1">
    <source>
        <dbReference type="PROSITE" id="PS50093"/>
    </source>
</evidence>
<dbReference type="InterPro" id="IPR026444">
    <property type="entry name" value="Secre_tail"/>
</dbReference>
<sequence length="1353" mass="148460">MKTFTLLSGMAVLCYLLFLSLFIKGVASPLTTSPQKIDIAAAVAQGQAALTSTPWYAGPVDNCFDGDIHTEMITSNRNPAFVQVAFTTPQSVKKIQALPGEPFFPFPYLHNSSWWLEAADTQQDMDTHSGTYRIVVPRRDDVHGIWDVVVLPEAVEAKIWKFTVERTTYDNWVHIAELELWSEDDEFEGLEPVYETIDPFMATPADNAANIIPVLIIRFLPTADGLNLDVSKVPDFWGLGKITLQAMEEKIDQLNKRIKFMLEEGSKYHGYKDPDAQPMTGYQVVEDITVYELTPPGTSIVTDRNGYPVYKPDYFQIFERFNVEHYVNDLGVKHIWIWDGSLDSSWPSYDPNIHAPANFRGSPEANMASPITGDISNSYRDNNDLPIYDHTYIVFGNNYRRTQNEAVGHNYGHQIEHMLKYVDLQDNGEEDLFWQKFVGADENLQSVTGRCGWNHMPPNTIENYDYLNPTLVESDIEDWRPDNSGEKKEVNVDTWRNLQYDWPDGSRPYPIDPGEGDERTTSHWHMYWMQALPGAESKIPYQEEYIISDWWNIFANWDEAITTSQRLYEAAPPTPISFRLIDAETDLPALDLYDGYFASFVELPTSMAIEAVPSEPVGSIRIEVSGPGIQSTRNQSEAPYASFGDEAGDFKGMPSGVGVYHVKATPYSGENGTGVAGEPTEISFEFLAPPIAPVARLTATPIKGSAPLTILFDASGSTDEDGEITQYIFIFGDGTRVQSESPSVTHTYATAGEYEVLVNVRDNERNGGATSTLITVIDEPTPGTTFRLIDAQTDAVIANLTEGAQLSKQSLPESLAIEVLPNEPVGSFKIKVVGPGLFHIKNESAPPYASFGDDDGDFDGKMLTEGIYTVTATPYSGPNATGVPGTPSMISFSISIQAPDLQIAGFKLINTEQDISLYDDRVLTNKITLNLLDLPEEGLGILAIPSSKAGSIAIDVSGPGISTSTIENAPPYSAFGDDGDDIFGKQFSTGTYYITATSYSDRNALGTAGALAEFEIEIQSCDPPIAHFTAIPTSGKVPLEVSFLAAGNGSDEGQSQEYIYQFDFGDGTVRNANLSTTHTYAQTGMYTVMLTVTNLSNGCSSFTTQTITVEEFITPNDISFRLIDAQTDQPIGDLTDGTKISSSELSESLAIEVLPNEPVGSFKIKVVGPGLFHIKNESAPPYASFGDDDGDFDGKMLAEGIYTVTATPYSGQNATGVPGTPSEISFEIMHQTSLLSGSLVFTPDVPANARQPVFSGKSVAKSLSQHNSTMPEDLILTVYPNPAHSYVEVDIPIPDDQEYTLQIYNMYGRLVISDKGYGQRQEALSLHDQPAGTYLIAVETGGRRVTSKLLLHD</sequence>
<evidence type="ECO:0000313" key="2">
    <source>
        <dbReference type="EMBL" id="WKN34589.1"/>
    </source>
</evidence>
<dbReference type="PROSITE" id="PS50093">
    <property type="entry name" value="PKD"/>
    <property type="match status" value="2"/>
</dbReference>
<protein>
    <submittedName>
        <fullName evidence="2">PKD domain-containing protein</fullName>
    </submittedName>
</protein>
<reference evidence="2" key="2">
    <citation type="journal article" date="2024" name="Antonie Van Leeuwenhoek">
        <title>Roseihalotalea indica gen. nov., sp. nov., a halophilic Bacteroidetes from mesopelagic Southwest Indian Ocean with higher carbohydrate metabolic potential.</title>
        <authorList>
            <person name="Chen B."/>
            <person name="Zhang M."/>
            <person name="Lin D."/>
            <person name="Ye J."/>
            <person name="Tang K."/>
        </authorList>
    </citation>
    <scope>NUCLEOTIDE SEQUENCE</scope>
    <source>
        <strain evidence="2">TK19036</strain>
    </source>
</reference>
<dbReference type="Gene3D" id="2.60.40.10">
    <property type="entry name" value="Immunoglobulins"/>
    <property type="match status" value="2"/>
</dbReference>
<dbReference type="PANTHER" id="PTHR36842:SF1">
    <property type="entry name" value="PROTEIN TOLB"/>
    <property type="match status" value="1"/>
</dbReference>
<dbReference type="Pfam" id="PF18911">
    <property type="entry name" value="PKD_4"/>
    <property type="match status" value="2"/>
</dbReference>